<dbReference type="InterPro" id="IPR005467">
    <property type="entry name" value="His_kinase_dom"/>
</dbReference>
<gene>
    <name evidence="12" type="ORF">AR1Y2_2011</name>
</gene>
<dbReference type="Gene3D" id="1.10.287.130">
    <property type="match status" value="1"/>
</dbReference>
<evidence type="ECO:0000256" key="4">
    <source>
        <dbReference type="ARBA" id="ARBA00022553"/>
    </source>
</evidence>
<dbReference type="SUPFAM" id="SSF47384">
    <property type="entry name" value="Homodimeric domain of signal transducing histidine kinase"/>
    <property type="match status" value="1"/>
</dbReference>
<dbReference type="SMART" id="SM00388">
    <property type="entry name" value="HisKA"/>
    <property type="match status" value="1"/>
</dbReference>
<dbReference type="OrthoDB" id="9792991at2"/>
<evidence type="ECO:0000256" key="3">
    <source>
        <dbReference type="ARBA" id="ARBA00012438"/>
    </source>
</evidence>
<dbReference type="PANTHER" id="PTHR45528">
    <property type="entry name" value="SENSOR HISTIDINE KINASE CPXA"/>
    <property type="match status" value="1"/>
</dbReference>
<dbReference type="CDD" id="cd00082">
    <property type="entry name" value="HisKA"/>
    <property type="match status" value="1"/>
</dbReference>
<dbReference type="PANTHER" id="PTHR45528:SF8">
    <property type="entry name" value="HISTIDINE KINASE"/>
    <property type="match status" value="1"/>
</dbReference>
<sequence>MIIILAAGVVILAVYVVLQRQQIHKINRQLEKRREENTRQPISLELMDSGLIRLAGNINQCLKNEEKLKEQSLKKEKEQKEMIANLSHDLRTPLTAIKGYQQLLLKSLTDEGQKERLLIAQKHADELGKLIEQFFEYSLWANKETEPYLEKINLGAFITECVAEMIPVLEEKNIRIQIEQTNPVYALADQEMLIRIIQNLIRNCIFYAESDVTVTVEGEEKAGFSFGNRVAKKVDTERMFERFYREDRARSRAGGLGLSIAKLLSEQMGGTAGARWSNGWLWIDIELPLY</sequence>
<dbReference type="EMBL" id="CP040058">
    <property type="protein sequence ID" value="QCP35465.1"/>
    <property type="molecule type" value="Genomic_DNA"/>
</dbReference>
<dbReference type="EC" id="2.7.13.3" evidence="3"/>
<evidence type="ECO:0000256" key="1">
    <source>
        <dbReference type="ARBA" id="ARBA00000085"/>
    </source>
</evidence>
<keyword evidence="7 12" id="KW-0418">Kinase</keyword>
<keyword evidence="9" id="KW-0902">Two-component regulatory system</keyword>
<dbReference type="Gene3D" id="3.30.565.10">
    <property type="entry name" value="Histidine kinase-like ATPase, C-terminal domain"/>
    <property type="match status" value="1"/>
</dbReference>
<keyword evidence="4" id="KW-0597">Phosphoprotein</keyword>
<dbReference type="GO" id="GO:0005886">
    <property type="term" value="C:plasma membrane"/>
    <property type="evidence" value="ECO:0007669"/>
    <property type="project" value="TreeGrafter"/>
</dbReference>
<evidence type="ECO:0000256" key="2">
    <source>
        <dbReference type="ARBA" id="ARBA00004141"/>
    </source>
</evidence>
<keyword evidence="8" id="KW-1133">Transmembrane helix</keyword>
<dbReference type="InterPro" id="IPR036097">
    <property type="entry name" value="HisK_dim/P_sf"/>
</dbReference>
<comment type="subcellular location">
    <subcellularLocation>
        <location evidence="2">Membrane</location>
        <topology evidence="2">Multi-pass membrane protein</topology>
    </subcellularLocation>
</comment>
<keyword evidence="6" id="KW-0812">Transmembrane</keyword>
<keyword evidence="13" id="KW-1185">Reference proteome</keyword>
<dbReference type="InterPro" id="IPR003594">
    <property type="entry name" value="HATPase_dom"/>
</dbReference>
<dbReference type="InterPro" id="IPR050398">
    <property type="entry name" value="HssS/ArlS-like"/>
</dbReference>
<evidence type="ECO:0000256" key="8">
    <source>
        <dbReference type="ARBA" id="ARBA00022989"/>
    </source>
</evidence>
<name>A0A4P8IF35_9FIRM</name>
<organism evidence="12 13">
    <name type="scientific">Anaerostipes rhamnosivorans</name>
    <dbReference type="NCBI Taxonomy" id="1229621"/>
    <lineage>
        <taxon>Bacteria</taxon>
        <taxon>Bacillati</taxon>
        <taxon>Bacillota</taxon>
        <taxon>Clostridia</taxon>
        <taxon>Lachnospirales</taxon>
        <taxon>Lachnospiraceae</taxon>
        <taxon>Anaerostipes</taxon>
    </lineage>
</organism>
<evidence type="ECO:0000259" key="11">
    <source>
        <dbReference type="PROSITE" id="PS50109"/>
    </source>
</evidence>
<evidence type="ECO:0000313" key="13">
    <source>
        <dbReference type="Proteomes" id="UP000298653"/>
    </source>
</evidence>
<keyword evidence="5" id="KW-0808">Transferase</keyword>
<dbReference type="Pfam" id="PF02518">
    <property type="entry name" value="HATPase_c"/>
    <property type="match status" value="1"/>
</dbReference>
<comment type="catalytic activity">
    <reaction evidence="1">
        <text>ATP + protein L-histidine = ADP + protein N-phospho-L-histidine.</text>
        <dbReference type="EC" id="2.7.13.3"/>
    </reaction>
</comment>
<feature type="domain" description="Histidine kinase" evidence="11">
    <location>
        <begin position="85"/>
        <end position="290"/>
    </location>
</feature>
<dbReference type="RefSeq" id="WP_137328845.1">
    <property type="nucleotide sequence ID" value="NZ_CP040058.1"/>
</dbReference>
<keyword evidence="10" id="KW-0472">Membrane</keyword>
<dbReference type="KEGG" id="arf:AR1Y2_2011"/>
<evidence type="ECO:0000256" key="7">
    <source>
        <dbReference type="ARBA" id="ARBA00022777"/>
    </source>
</evidence>
<dbReference type="GO" id="GO:0000155">
    <property type="term" value="F:phosphorelay sensor kinase activity"/>
    <property type="evidence" value="ECO:0007669"/>
    <property type="project" value="InterPro"/>
</dbReference>
<dbReference type="PROSITE" id="PS50109">
    <property type="entry name" value="HIS_KIN"/>
    <property type="match status" value="1"/>
</dbReference>
<dbReference type="SUPFAM" id="SSF55874">
    <property type="entry name" value="ATPase domain of HSP90 chaperone/DNA topoisomerase II/histidine kinase"/>
    <property type="match status" value="1"/>
</dbReference>
<evidence type="ECO:0000256" key="6">
    <source>
        <dbReference type="ARBA" id="ARBA00022692"/>
    </source>
</evidence>
<protein>
    <recommendedName>
        <fullName evidence="3">histidine kinase</fullName>
        <ecNumber evidence="3">2.7.13.3</ecNumber>
    </recommendedName>
</protein>
<evidence type="ECO:0000313" key="12">
    <source>
        <dbReference type="EMBL" id="QCP35465.1"/>
    </source>
</evidence>
<dbReference type="InterPro" id="IPR036890">
    <property type="entry name" value="HATPase_C_sf"/>
</dbReference>
<evidence type="ECO:0000256" key="10">
    <source>
        <dbReference type="ARBA" id="ARBA00023136"/>
    </source>
</evidence>
<accession>A0A4P8IF35</accession>
<evidence type="ECO:0000256" key="5">
    <source>
        <dbReference type="ARBA" id="ARBA00022679"/>
    </source>
</evidence>
<reference evidence="12 13" key="1">
    <citation type="submission" date="2019-05" db="EMBL/GenBank/DDBJ databases">
        <title>Complete genome sequencing of Anaerostipes rhamnosivorans.</title>
        <authorList>
            <person name="Bui T.P.N."/>
            <person name="de Vos W.M."/>
        </authorList>
    </citation>
    <scope>NUCLEOTIDE SEQUENCE [LARGE SCALE GENOMIC DNA]</scope>
    <source>
        <strain evidence="12 13">1y2</strain>
    </source>
</reference>
<dbReference type="AlphaFoldDB" id="A0A4P8IF35"/>
<dbReference type="InterPro" id="IPR003661">
    <property type="entry name" value="HisK_dim/P_dom"/>
</dbReference>
<dbReference type="Pfam" id="PF00512">
    <property type="entry name" value="HisKA"/>
    <property type="match status" value="1"/>
</dbReference>
<proteinExistence type="predicted"/>
<evidence type="ECO:0000256" key="9">
    <source>
        <dbReference type="ARBA" id="ARBA00023012"/>
    </source>
</evidence>
<dbReference type="SMART" id="SM00387">
    <property type="entry name" value="HATPase_c"/>
    <property type="match status" value="1"/>
</dbReference>
<dbReference type="Proteomes" id="UP000298653">
    <property type="component" value="Chromosome"/>
</dbReference>